<evidence type="ECO:0000313" key="16">
    <source>
        <dbReference type="RefSeq" id="XP_015596998.1"/>
    </source>
</evidence>
<dbReference type="InterPro" id="IPR036400">
    <property type="entry name" value="Cyt_B5-like_heme/steroid_sf"/>
</dbReference>
<keyword evidence="15" id="KW-1185">Reference proteome</keyword>
<keyword evidence="5" id="KW-0479">Metal-binding</keyword>
<gene>
    <name evidence="16" type="primary">LOC107268589</name>
</gene>
<reference evidence="16" key="1">
    <citation type="submission" date="2025-08" db="UniProtKB">
        <authorList>
            <consortium name="RefSeq"/>
        </authorList>
    </citation>
    <scope>IDENTIFICATION</scope>
</reference>
<dbReference type="GeneID" id="107268589"/>
<evidence type="ECO:0000256" key="10">
    <source>
        <dbReference type="ARBA" id="ARBA00023136"/>
    </source>
</evidence>
<keyword evidence="7" id="KW-0492">Microsome</keyword>
<evidence type="ECO:0000256" key="8">
    <source>
        <dbReference type="ARBA" id="ARBA00022982"/>
    </source>
</evidence>
<dbReference type="GO" id="GO:0046872">
    <property type="term" value="F:metal ion binding"/>
    <property type="evidence" value="ECO:0007669"/>
    <property type="project" value="UniProtKB-KW"/>
</dbReference>
<keyword evidence="4" id="KW-0812">Transmembrane</keyword>
<evidence type="ECO:0000256" key="3">
    <source>
        <dbReference type="ARBA" id="ARBA00022617"/>
    </source>
</evidence>
<evidence type="ECO:0000256" key="9">
    <source>
        <dbReference type="ARBA" id="ARBA00023004"/>
    </source>
</evidence>
<dbReference type="Gene3D" id="3.10.120.10">
    <property type="entry name" value="Cytochrome b5-like heme/steroid binding domain"/>
    <property type="match status" value="1"/>
</dbReference>
<keyword evidence="2" id="KW-0813">Transport</keyword>
<evidence type="ECO:0000256" key="13">
    <source>
        <dbReference type="ARBA" id="ARBA00039806"/>
    </source>
</evidence>
<dbReference type="SUPFAM" id="SSF55856">
    <property type="entry name" value="Cytochrome b5-like heme/steroid binding domain"/>
    <property type="match status" value="1"/>
</dbReference>
<evidence type="ECO:0000313" key="15">
    <source>
        <dbReference type="Proteomes" id="UP000694920"/>
    </source>
</evidence>
<dbReference type="KEGG" id="ccin:107268589"/>
<dbReference type="GO" id="GO:0005789">
    <property type="term" value="C:endoplasmic reticulum membrane"/>
    <property type="evidence" value="ECO:0007669"/>
    <property type="project" value="UniProtKB-SubCell"/>
</dbReference>
<protein>
    <recommendedName>
        <fullName evidence="13">Cytochrome b5</fullName>
    </recommendedName>
</protein>
<evidence type="ECO:0000256" key="2">
    <source>
        <dbReference type="ARBA" id="ARBA00022448"/>
    </source>
</evidence>
<dbReference type="Pfam" id="PF00173">
    <property type="entry name" value="Cyt-b5"/>
    <property type="match status" value="1"/>
</dbReference>
<evidence type="ECO:0000256" key="11">
    <source>
        <dbReference type="ARBA" id="ARBA00037877"/>
    </source>
</evidence>
<dbReference type="Proteomes" id="UP000694920">
    <property type="component" value="Unplaced"/>
</dbReference>
<dbReference type="GO" id="GO:0020037">
    <property type="term" value="F:heme binding"/>
    <property type="evidence" value="ECO:0007669"/>
    <property type="project" value="TreeGrafter"/>
</dbReference>
<name>A0AAJ7BYF0_CEPCN</name>
<dbReference type="PRINTS" id="PR00363">
    <property type="entry name" value="CYTOCHROMEB5"/>
</dbReference>
<dbReference type="PANTHER" id="PTHR19359:SF150">
    <property type="entry name" value="CYTOCHROME B5"/>
    <property type="match status" value="1"/>
</dbReference>
<keyword evidence="10" id="KW-0472">Membrane</keyword>
<organism evidence="15 16">
    <name type="scientific">Cephus cinctus</name>
    <name type="common">Wheat stem sawfly</name>
    <dbReference type="NCBI Taxonomy" id="211228"/>
    <lineage>
        <taxon>Eukaryota</taxon>
        <taxon>Metazoa</taxon>
        <taxon>Ecdysozoa</taxon>
        <taxon>Arthropoda</taxon>
        <taxon>Hexapoda</taxon>
        <taxon>Insecta</taxon>
        <taxon>Pterygota</taxon>
        <taxon>Neoptera</taxon>
        <taxon>Endopterygota</taxon>
        <taxon>Hymenoptera</taxon>
        <taxon>Cephoidea</taxon>
        <taxon>Cephidae</taxon>
        <taxon>Cephus</taxon>
    </lineage>
</organism>
<evidence type="ECO:0000256" key="12">
    <source>
        <dbReference type="ARBA" id="ARBA00038168"/>
    </source>
</evidence>
<evidence type="ECO:0000256" key="5">
    <source>
        <dbReference type="ARBA" id="ARBA00022723"/>
    </source>
</evidence>
<dbReference type="InterPro" id="IPR001199">
    <property type="entry name" value="Cyt_B5-like_heme/steroid-bd"/>
</dbReference>
<dbReference type="SMART" id="SM01117">
    <property type="entry name" value="Cyt-b5"/>
    <property type="match status" value="1"/>
</dbReference>
<feature type="domain" description="Cytochrome b5 heme-binding" evidence="14">
    <location>
        <begin position="6"/>
        <end position="84"/>
    </location>
</feature>
<keyword evidence="6" id="KW-0256">Endoplasmic reticulum</keyword>
<dbReference type="PANTHER" id="PTHR19359">
    <property type="entry name" value="CYTOCHROME B5"/>
    <property type="match status" value="1"/>
</dbReference>
<comment type="similarity">
    <text evidence="12">Belongs to the cytochrome b5 family.</text>
</comment>
<dbReference type="FunFam" id="3.10.120.10:FF:000002">
    <property type="entry name" value="Cytochrome b5 type B"/>
    <property type="match status" value="1"/>
</dbReference>
<evidence type="ECO:0000256" key="4">
    <source>
        <dbReference type="ARBA" id="ARBA00022692"/>
    </source>
</evidence>
<dbReference type="RefSeq" id="XP_015596998.1">
    <property type="nucleotide sequence ID" value="XM_015741512.2"/>
</dbReference>
<dbReference type="AlphaFoldDB" id="A0AAJ7BYF0"/>
<keyword evidence="3" id="KW-0349">Heme</keyword>
<keyword evidence="8" id="KW-0249">Electron transport</keyword>
<evidence type="ECO:0000256" key="1">
    <source>
        <dbReference type="ARBA" id="ARBA00004131"/>
    </source>
</evidence>
<sequence>MISSEVKLYTLEEVAKHDGEKDRRVWCVIRDIVYDFTDYLEQHPGGGELITEFAGKDGTVAFDDFGHSSDAKNDMKQYKIGELVEEDKRANRKKKIVNGNEVTAETANVQTRRPFFKILCGSCVA</sequence>
<evidence type="ECO:0000256" key="6">
    <source>
        <dbReference type="ARBA" id="ARBA00022824"/>
    </source>
</evidence>
<dbReference type="InterPro" id="IPR050668">
    <property type="entry name" value="Cytochrome_b5"/>
</dbReference>
<evidence type="ECO:0000259" key="14">
    <source>
        <dbReference type="PROSITE" id="PS50255"/>
    </source>
</evidence>
<evidence type="ECO:0000256" key="7">
    <source>
        <dbReference type="ARBA" id="ARBA00022848"/>
    </source>
</evidence>
<keyword evidence="9" id="KW-0408">Iron</keyword>
<comment type="subcellular location">
    <subcellularLocation>
        <location evidence="1">Endoplasmic reticulum membrane</location>
        <topology evidence="1">Single-pass membrane protein</topology>
        <orientation evidence="1">Cytoplasmic side</orientation>
    </subcellularLocation>
    <subcellularLocation>
        <location evidence="11">Microsome membrane</location>
        <topology evidence="11">Single-pass membrane protein</topology>
        <orientation evidence="11">Cytoplasmic side</orientation>
    </subcellularLocation>
</comment>
<accession>A0AAJ7BYF0</accession>
<dbReference type="PROSITE" id="PS50255">
    <property type="entry name" value="CYTOCHROME_B5_2"/>
    <property type="match status" value="1"/>
</dbReference>
<proteinExistence type="inferred from homology"/>